<dbReference type="Gene3D" id="2.30.130.30">
    <property type="entry name" value="Hypothetical protein"/>
    <property type="match status" value="1"/>
</dbReference>
<dbReference type="InterPro" id="IPR015947">
    <property type="entry name" value="PUA-like_sf"/>
</dbReference>
<dbReference type="InterPro" id="IPR039440">
    <property type="entry name" value="DUF3850"/>
</dbReference>
<proteinExistence type="predicted"/>
<evidence type="ECO:0000259" key="1">
    <source>
        <dbReference type="Pfam" id="PF12961"/>
    </source>
</evidence>
<sequence>MRIHELKILPKYFERVVNREKTFEIRKNDRDFQTGDEIELKEFDNIRNEFSGRCVFGRISYILNSGEYGLKQGYCVFSFKINKVAMEELK</sequence>
<dbReference type="KEGG" id="tem:JW646_18385"/>
<dbReference type="Pfam" id="PF12961">
    <property type="entry name" value="DUF3850"/>
    <property type="match status" value="1"/>
</dbReference>
<dbReference type="Proteomes" id="UP001198983">
    <property type="component" value="Chromosome"/>
</dbReference>
<dbReference type="EMBL" id="CP081135">
    <property type="protein sequence ID" value="UEL47564.1"/>
    <property type="molecule type" value="Genomic_DNA"/>
</dbReference>
<dbReference type="RefSeq" id="WP_228415938.1">
    <property type="nucleotide sequence ID" value="NZ_CP081135.1"/>
</dbReference>
<name>A0AAX2ZE05_9FIRM</name>
<reference evidence="2 3" key="1">
    <citation type="journal article" date="2023" name="Int. J. Syst. Evol. Microbiol.">
        <title>Terrisporobacter hibernicus sp. nov., isolated from bovine faeces in Northern Ireland.</title>
        <authorList>
            <person name="Mitchell M."/>
            <person name="Nguyen S.V."/>
            <person name="Connor M."/>
            <person name="Fairley D.J."/>
            <person name="Donoghue O."/>
            <person name="Marshall H."/>
            <person name="Koolman L."/>
            <person name="McMullan G."/>
            <person name="Schaffer K.E."/>
            <person name="McGrath J.W."/>
            <person name="Fanning S."/>
        </authorList>
    </citation>
    <scope>NUCLEOTIDE SEQUENCE [LARGE SCALE GENOMIC DNA]</scope>
    <source>
        <strain evidence="2 3">MCA3</strain>
    </source>
</reference>
<keyword evidence="3" id="KW-1185">Reference proteome</keyword>
<protein>
    <submittedName>
        <fullName evidence="2">DUF3850 domain-containing protein</fullName>
    </submittedName>
</protein>
<dbReference type="AlphaFoldDB" id="A0AAX2ZE05"/>
<gene>
    <name evidence="2" type="ORF">JW646_18385</name>
</gene>
<dbReference type="SUPFAM" id="SSF88697">
    <property type="entry name" value="PUA domain-like"/>
    <property type="match status" value="1"/>
</dbReference>
<evidence type="ECO:0000313" key="2">
    <source>
        <dbReference type="EMBL" id="UEL47564.1"/>
    </source>
</evidence>
<organism evidence="2 3">
    <name type="scientific">Terrisporobacter hibernicus</name>
    <dbReference type="NCBI Taxonomy" id="2813371"/>
    <lineage>
        <taxon>Bacteria</taxon>
        <taxon>Bacillati</taxon>
        <taxon>Bacillota</taxon>
        <taxon>Clostridia</taxon>
        <taxon>Peptostreptococcales</taxon>
        <taxon>Peptostreptococcaceae</taxon>
        <taxon>Terrisporobacter</taxon>
    </lineage>
</organism>
<evidence type="ECO:0000313" key="3">
    <source>
        <dbReference type="Proteomes" id="UP001198983"/>
    </source>
</evidence>
<feature type="domain" description="DUF3850" evidence="1">
    <location>
        <begin position="3"/>
        <end position="79"/>
    </location>
</feature>
<accession>A0AAX2ZE05</accession>